<evidence type="ECO:0000313" key="2">
    <source>
        <dbReference type="EMBL" id="JAC50895.1"/>
    </source>
</evidence>
<dbReference type="SMART" id="SM00587">
    <property type="entry name" value="CHK"/>
    <property type="match status" value="1"/>
</dbReference>
<reference evidence="2" key="1">
    <citation type="journal article" date="2014" name="BMC Genomics">
        <title>Characterizing the developmental transcriptome of the oriental fruit fly, Bactrocera dorsalis (Diptera: Tephritidae) through comparative genomic analysis with Drosophila melanogaster utilizing modENCODE datasets.</title>
        <authorList>
            <person name="Geib S.M."/>
            <person name="Calla B."/>
            <person name="Hall B."/>
            <person name="Hou S."/>
            <person name="Manoukis N.C."/>
        </authorList>
    </citation>
    <scope>NUCLEOTIDE SEQUENCE</scope>
    <source>
        <strain evidence="2">Punador</strain>
    </source>
</reference>
<dbReference type="PANTHER" id="PTHR11012:SF12">
    <property type="entry name" value="CHK KINASE-LIKE DOMAIN-CONTAINING PROTEIN-RELATED"/>
    <property type="match status" value="1"/>
</dbReference>
<dbReference type="PANTHER" id="PTHR11012">
    <property type="entry name" value="PROTEIN KINASE-LIKE DOMAIN-CONTAINING"/>
    <property type="match status" value="1"/>
</dbReference>
<accession>A0A034W9T7</accession>
<dbReference type="EMBL" id="GAKP01008057">
    <property type="protein sequence ID" value="JAC50895.1"/>
    <property type="molecule type" value="Transcribed_RNA"/>
</dbReference>
<dbReference type="AlphaFoldDB" id="A0A034W9T7"/>
<name>A0A034W9T7_BACDO</name>
<dbReference type="OrthoDB" id="8250698at2759"/>
<dbReference type="Pfam" id="PF02958">
    <property type="entry name" value="EcKL"/>
    <property type="match status" value="1"/>
</dbReference>
<dbReference type="Gene3D" id="3.90.1200.10">
    <property type="match status" value="1"/>
</dbReference>
<proteinExistence type="predicted"/>
<dbReference type="InterPro" id="IPR015897">
    <property type="entry name" value="CHK_kinase-like"/>
</dbReference>
<feature type="non-terminal residue" evidence="2">
    <location>
        <position position="1"/>
    </location>
</feature>
<protein>
    <recommendedName>
        <fullName evidence="1">CHK kinase-like domain-containing protein</fullName>
    </recommendedName>
</protein>
<organism evidence="2">
    <name type="scientific">Bactrocera dorsalis</name>
    <name type="common">Oriental fruit fly</name>
    <name type="synonym">Dacus dorsalis</name>
    <dbReference type="NCBI Taxonomy" id="27457"/>
    <lineage>
        <taxon>Eukaryota</taxon>
        <taxon>Metazoa</taxon>
        <taxon>Ecdysozoa</taxon>
        <taxon>Arthropoda</taxon>
        <taxon>Hexapoda</taxon>
        <taxon>Insecta</taxon>
        <taxon>Pterygota</taxon>
        <taxon>Neoptera</taxon>
        <taxon>Endopterygota</taxon>
        <taxon>Diptera</taxon>
        <taxon>Brachycera</taxon>
        <taxon>Muscomorpha</taxon>
        <taxon>Tephritoidea</taxon>
        <taxon>Tephritidae</taxon>
        <taxon>Bactrocera</taxon>
        <taxon>Bactrocera</taxon>
    </lineage>
</organism>
<dbReference type="InterPro" id="IPR004119">
    <property type="entry name" value="EcKL"/>
</dbReference>
<evidence type="ECO:0000259" key="1">
    <source>
        <dbReference type="SMART" id="SM00587"/>
    </source>
</evidence>
<dbReference type="SUPFAM" id="SSF56112">
    <property type="entry name" value="Protein kinase-like (PK-like)"/>
    <property type="match status" value="1"/>
</dbReference>
<sequence length="439" mass="51131">STIEATRNTEGKHFQFESSIEMTNNEKRNEDEFTFPEWLNETFFRKVLKNVETEGAEVTNLELKPGTLKNDNYASVLFRAKVTYTLQSQPTQEKVSSFILKVQPFMEGNKKELMQNYSLFDTEITMYTKVLPMIEKVLRQYGDNTILGPKLIACSTTAPSYVIFEDLALKGYTTIGYRHPNLEETKFALLKLAKLHAISYKLCKEEKDNIITTLDKGSMNSADPYAFPFVKYGIGFLKEILSEHDDLKQYVPHIAAVEHLLCERTIDMFNEAGSGKRDGLYVLNHGDFHLKNMMIKKNEDKLTDVMLLDYQISIFGSPAIDLHYAFTMMFSPEMRRNHFDELLYFYITNFQDTLRNTEYKGHIPTHIEIRQELAKHRHWALFLLLCFLLFNYALVDENKDIAGLVENAEVIRKELEDPNLLNELRELLPRFLYNGYFEV</sequence>
<dbReference type="InterPro" id="IPR011009">
    <property type="entry name" value="Kinase-like_dom_sf"/>
</dbReference>
<feature type="domain" description="CHK kinase-like" evidence="1">
    <location>
        <begin position="162"/>
        <end position="356"/>
    </location>
</feature>